<comment type="cofactor">
    <cofactor evidence="1 13">
        <name>heme</name>
        <dbReference type="ChEBI" id="CHEBI:30413"/>
    </cofactor>
</comment>
<organism evidence="15 16">
    <name type="scientific">Microbulbifer rhizosphaerae</name>
    <dbReference type="NCBI Taxonomy" id="1562603"/>
    <lineage>
        <taxon>Bacteria</taxon>
        <taxon>Pseudomonadati</taxon>
        <taxon>Pseudomonadota</taxon>
        <taxon>Gammaproteobacteria</taxon>
        <taxon>Cellvibrionales</taxon>
        <taxon>Microbulbiferaceae</taxon>
        <taxon>Microbulbifer</taxon>
    </lineage>
</organism>
<comment type="similarity">
    <text evidence="4 14">Belongs to the cytochrome P450 family.</text>
</comment>
<dbReference type="GO" id="GO:0042448">
    <property type="term" value="P:progesterone metabolic process"/>
    <property type="evidence" value="ECO:0007669"/>
    <property type="project" value="TreeGrafter"/>
</dbReference>
<evidence type="ECO:0000256" key="5">
    <source>
        <dbReference type="ARBA" id="ARBA00022617"/>
    </source>
</evidence>
<keyword evidence="5 13" id="KW-0349">Heme</keyword>
<dbReference type="InterPro" id="IPR017972">
    <property type="entry name" value="Cyt_P450_CS"/>
</dbReference>
<evidence type="ECO:0000256" key="11">
    <source>
        <dbReference type="ARBA" id="ARBA00023033"/>
    </source>
</evidence>
<dbReference type="PANTHER" id="PTHR24289:SF21">
    <property type="entry name" value="CYTOCHROME P450 1A"/>
    <property type="match status" value="1"/>
</dbReference>
<dbReference type="Proteomes" id="UP000535937">
    <property type="component" value="Unassembled WGS sequence"/>
</dbReference>
<keyword evidence="9 14" id="KW-0560">Oxidoreductase</keyword>
<dbReference type="PROSITE" id="PS00086">
    <property type="entry name" value="CYTOCHROME_P450"/>
    <property type="match status" value="1"/>
</dbReference>
<protein>
    <submittedName>
        <fullName evidence="15">Cytochrome P450</fullName>
    </submittedName>
</protein>
<keyword evidence="16" id="KW-1185">Reference proteome</keyword>
<evidence type="ECO:0000256" key="8">
    <source>
        <dbReference type="ARBA" id="ARBA00022848"/>
    </source>
</evidence>
<evidence type="ECO:0000256" key="1">
    <source>
        <dbReference type="ARBA" id="ARBA00001971"/>
    </source>
</evidence>
<dbReference type="GO" id="GO:0020037">
    <property type="term" value="F:heme binding"/>
    <property type="evidence" value="ECO:0007669"/>
    <property type="project" value="InterPro"/>
</dbReference>
<keyword evidence="7" id="KW-0256">Endoplasmic reticulum</keyword>
<dbReference type="GO" id="GO:0005506">
    <property type="term" value="F:iron ion binding"/>
    <property type="evidence" value="ECO:0007669"/>
    <property type="project" value="InterPro"/>
</dbReference>
<dbReference type="GO" id="GO:0004508">
    <property type="term" value="F:steroid 17-alpha-monooxygenase activity"/>
    <property type="evidence" value="ECO:0007669"/>
    <property type="project" value="TreeGrafter"/>
</dbReference>
<comment type="subcellular location">
    <subcellularLocation>
        <location evidence="3">Endoplasmic reticulum membrane</location>
        <topology evidence="3">Peripheral membrane protein</topology>
    </subcellularLocation>
    <subcellularLocation>
        <location evidence="2">Microsome membrane</location>
        <topology evidence="2">Peripheral membrane protein</topology>
    </subcellularLocation>
</comment>
<dbReference type="GO" id="GO:0042446">
    <property type="term" value="P:hormone biosynthetic process"/>
    <property type="evidence" value="ECO:0007669"/>
    <property type="project" value="TreeGrafter"/>
</dbReference>
<keyword evidence="6 13" id="KW-0479">Metal-binding</keyword>
<dbReference type="EMBL" id="JACHWZ010000004">
    <property type="protein sequence ID" value="MBB3060291.1"/>
    <property type="molecule type" value="Genomic_DNA"/>
</dbReference>
<dbReference type="Gene3D" id="1.10.630.10">
    <property type="entry name" value="Cytochrome P450"/>
    <property type="match status" value="1"/>
</dbReference>
<evidence type="ECO:0000256" key="3">
    <source>
        <dbReference type="ARBA" id="ARBA00004406"/>
    </source>
</evidence>
<dbReference type="SUPFAM" id="SSF48264">
    <property type="entry name" value="Cytochrome P450"/>
    <property type="match status" value="1"/>
</dbReference>
<evidence type="ECO:0000256" key="12">
    <source>
        <dbReference type="ARBA" id="ARBA00023136"/>
    </source>
</evidence>
<keyword evidence="10 13" id="KW-0408">Iron</keyword>
<sequence>MYNKLREEIAFDGVLGGGTAGSIKAPPPGPPRISWKNLSPFMNESMHLELSELADRYGDVFRLRIKGGDLVVLSGLKTVWGALVAQEGVFDDRADFEILKQAPQCHFVELKSGSFWKKHREIFVEVMHTYFSGRWSEVEGWLQDEAASLVQSITQKNGNPFDPNRCLALANLSFIQRTIFGRRCSEEDKQAFHENGVTLIPSGFMNATSLGRLSRMWRLIFYFFRKSSLEGFKNGINGLSGYIAKNVDEHRESYTPNVMRDMCDHLLHAGSELSAEERATFQLYDQDIVNGSLTQVAGAGTGVPTFALRWVLLYLVKHPDIQAELHREVDAVLCTAPMMSDRSKMPYMQAFLNEVLRHAPITPLPAVYYRTTRDTNVNGYFIEKNTPVMVNYYSIARDPSVWENPHAFDPGRFLDAEGKLRKDLQNKFFPFGLGARRCIGEHLGRMQMFLLCAHLVYHFKFSSPPEGSGHTKAIHGVFMVPESYRVVATPRN</sequence>
<comment type="caution">
    <text evidence="15">The sequence shown here is derived from an EMBL/GenBank/DDBJ whole genome shotgun (WGS) entry which is preliminary data.</text>
</comment>
<dbReference type="RefSeq" id="WP_183457532.1">
    <property type="nucleotide sequence ID" value="NZ_JACHWZ010000004.1"/>
</dbReference>
<dbReference type="InterPro" id="IPR001128">
    <property type="entry name" value="Cyt_P450"/>
</dbReference>
<dbReference type="AlphaFoldDB" id="A0A7W4WB19"/>
<evidence type="ECO:0000256" key="6">
    <source>
        <dbReference type="ARBA" id="ARBA00022723"/>
    </source>
</evidence>
<dbReference type="PRINTS" id="PR00385">
    <property type="entry name" value="P450"/>
</dbReference>
<evidence type="ECO:0000256" key="13">
    <source>
        <dbReference type="PIRSR" id="PIRSR602401-1"/>
    </source>
</evidence>
<evidence type="ECO:0000256" key="9">
    <source>
        <dbReference type="ARBA" id="ARBA00023002"/>
    </source>
</evidence>
<accession>A0A7W4WB19</accession>
<dbReference type="FunFam" id="1.10.630.10:FF:000238">
    <property type="entry name" value="Cytochrome P450 2A6"/>
    <property type="match status" value="1"/>
</dbReference>
<evidence type="ECO:0000256" key="14">
    <source>
        <dbReference type="RuleBase" id="RU000461"/>
    </source>
</evidence>
<evidence type="ECO:0000256" key="2">
    <source>
        <dbReference type="ARBA" id="ARBA00004174"/>
    </source>
</evidence>
<keyword evidence="11 14" id="KW-0503">Monooxygenase</keyword>
<evidence type="ECO:0000256" key="10">
    <source>
        <dbReference type="ARBA" id="ARBA00023004"/>
    </source>
</evidence>
<evidence type="ECO:0000313" key="16">
    <source>
        <dbReference type="Proteomes" id="UP000535937"/>
    </source>
</evidence>
<dbReference type="InterPro" id="IPR002401">
    <property type="entry name" value="Cyt_P450_E_grp-I"/>
</dbReference>
<name>A0A7W4WB19_9GAMM</name>
<gene>
    <name evidence="15" type="ORF">FHS09_001106</name>
</gene>
<dbReference type="PRINTS" id="PR00463">
    <property type="entry name" value="EP450I"/>
</dbReference>
<evidence type="ECO:0000256" key="4">
    <source>
        <dbReference type="ARBA" id="ARBA00010617"/>
    </source>
</evidence>
<evidence type="ECO:0000313" key="15">
    <source>
        <dbReference type="EMBL" id="MBB3060291.1"/>
    </source>
</evidence>
<feature type="binding site" description="axial binding residue" evidence="13">
    <location>
        <position position="438"/>
    </location>
    <ligand>
        <name>heme</name>
        <dbReference type="ChEBI" id="CHEBI:30413"/>
    </ligand>
    <ligandPart>
        <name>Fe</name>
        <dbReference type="ChEBI" id="CHEBI:18248"/>
    </ligandPart>
</feature>
<dbReference type="InterPro" id="IPR036396">
    <property type="entry name" value="Cyt_P450_sf"/>
</dbReference>
<keyword evidence="8" id="KW-0492">Microsome</keyword>
<keyword evidence="12" id="KW-0472">Membrane</keyword>
<reference evidence="15 16" key="1">
    <citation type="submission" date="2020-08" db="EMBL/GenBank/DDBJ databases">
        <title>Genomic Encyclopedia of Type Strains, Phase III (KMG-III): the genomes of soil and plant-associated and newly described type strains.</title>
        <authorList>
            <person name="Whitman W."/>
        </authorList>
    </citation>
    <scope>NUCLEOTIDE SEQUENCE [LARGE SCALE GENOMIC DNA]</scope>
    <source>
        <strain evidence="15 16">CECT 8799</strain>
    </source>
</reference>
<evidence type="ECO:0000256" key="7">
    <source>
        <dbReference type="ARBA" id="ARBA00022824"/>
    </source>
</evidence>
<proteinExistence type="inferred from homology"/>
<dbReference type="PANTHER" id="PTHR24289">
    <property type="entry name" value="STEROID 17-ALPHA-HYDROXYLASE/17,20 LYASE"/>
    <property type="match status" value="1"/>
</dbReference>
<dbReference type="Pfam" id="PF00067">
    <property type="entry name" value="p450"/>
    <property type="match status" value="1"/>
</dbReference>